<proteinExistence type="predicted"/>
<dbReference type="AlphaFoldDB" id="S4XUN6"/>
<dbReference type="STRING" id="1254432.SCE1572_21895"/>
<feature type="region of interest" description="Disordered" evidence="1">
    <location>
        <begin position="153"/>
        <end position="283"/>
    </location>
</feature>
<dbReference type="PATRIC" id="fig|1254432.3.peg.4950"/>
<gene>
    <name evidence="2" type="ORF">SCE1572_21895</name>
</gene>
<dbReference type="HOGENOM" id="CLU_983188_0_0_7"/>
<dbReference type="Proteomes" id="UP000014803">
    <property type="component" value="Chromosome"/>
</dbReference>
<feature type="region of interest" description="Disordered" evidence="1">
    <location>
        <begin position="104"/>
        <end position="140"/>
    </location>
</feature>
<sequence length="283" mass="30536">MGERALGAAEGGVAVGRGRERRRDAVEPALRPGRVAGGEVEIAQVEQREPRRVALLRRRGGALERVARAVPADALPRAPEAEPHVGAPGHALREVGERGDDLLIEPRVLRGVGPERESDGRVGQDGEDGAGVLAGLERHPLRERGLGGAALVFEAEREDLDPPEESVQRLDEPRHGRDESLAGGRSSKKKRRRGAAVARRGIEPEEGCPVSRRERGALWTTPQRSCSGDGGAARWPRPGAPRPMHGDDGRASRDKRYADPTRLGYYEGAAERTAELGSDRHAR</sequence>
<dbReference type="EMBL" id="CP003969">
    <property type="protein sequence ID" value="AGP36912.1"/>
    <property type="molecule type" value="Genomic_DNA"/>
</dbReference>
<accession>S4XUN6</accession>
<evidence type="ECO:0000313" key="3">
    <source>
        <dbReference type="Proteomes" id="UP000014803"/>
    </source>
</evidence>
<feature type="compositionally biased region" description="Basic and acidic residues" evidence="1">
    <location>
        <begin position="166"/>
        <end position="180"/>
    </location>
</feature>
<feature type="compositionally biased region" description="Basic and acidic residues" evidence="1">
    <location>
        <begin position="269"/>
        <end position="283"/>
    </location>
</feature>
<organism evidence="2 3">
    <name type="scientific">Sorangium cellulosum So0157-2</name>
    <dbReference type="NCBI Taxonomy" id="1254432"/>
    <lineage>
        <taxon>Bacteria</taxon>
        <taxon>Pseudomonadati</taxon>
        <taxon>Myxococcota</taxon>
        <taxon>Polyangia</taxon>
        <taxon>Polyangiales</taxon>
        <taxon>Polyangiaceae</taxon>
        <taxon>Sorangium</taxon>
    </lineage>
</organism>
<feature type="compositionally biased region" description="Basic and acidic residues" evidence="1">
    <location>
        <begin position="244"/>
        <end position="259"/>
    </location>
</feature>
<feature type="region of interest" description="Disordered" evidence="1">
    <location>
        <begin position="1"/>
        <end position="27"/>
    </location>
</feature>
<protein>
    <submittedName>
        <fullName evidence="2">Uncharacterized protein</fullName>
    </submittedName>
</protein>
<evidence type="ECO:0000256" key="1">
    <source>
        <dbReference type="SAM" id="MobiDB-lite"/>
    </source>
</evidence>
<dbReference type="KEGG" id="scu:SCE1572_21895"/>
<evidence type="ECO:0000313" key="2">
    <source>
        <dbReference type="EMBL" id="AGP36912.1"/>
    </source>
</evidence>
<name>S4XUN6_SORCE</name>
<feature type="compositionally biased region" description="Basic and acidic residues" evidence="1">
    <location>
        <begin position="17"/>
        <end position="26"/>
    </location>
</feature>
<feature type="compositionally biased region" description="Basic and acidic residues" evidence="1">
    <location>
        <begin position="113"/>
        <end position="124"/>
    </location>
</feature>
<reference evidence="2 3" key="1">
    <citation type="journal article" date="2013" name="Sci. Rep.">
        <title>Extraordinary expansion of a Sorangium cellulosum genome from an alkaline milieu.</title>
        <authorList>
            <person name="Han K."/>
            <person name="Li Z.F."/>
            <person name="Peng R."/>
            <person name="Zhu L.P."/>
            <person name="Zhou T."/>
            <person name="Wang L.G."/>
            <person name="Li S.G."/>
            <person name="Zhang X.B."/>
            <person name="Hu W."/>
            <person name="Wu Z.H."/>
            <person name="Qin N."/>
            <person name="Li Y.Z."/>
        </authorList>
    </citation>
    <scope>NUCLEOTIDE SEQUENCE [LARGE SCALE GENOMIC DNA]</scope>
    <source>
        <strain evidence="2 3">So0157-2</strain>
    </source>
</reference>